<dbReference type="AlphaFoldDB" id="A0A565BI10"/>
<dbReference type="PRINTS" id="PR00367">
    <property type="entry name" value="ETHRSPELEMNT"/>
</dbReference>
<keyword evidence="2" id="KW-0936">Ethylene signaling pathway</keyword>
<dbReference type="SMART" id="SM00380">
    <property type="entry name" value="AP2"/>
    <property type="match status" value="1"/>
</dbReference>
<evidence type="ECO:0000259" key="10">
    <source>
        <dbReference type="PROSITE" id="PS51032"/>
    </source>
</evidence>
<evidence type="ECO:0000256" key="1">
    <source>
        <dbReference type="ARBA" id="ARBA00004123"/>
    </source>
</evidence>
<dbReference type="OrthoDB" id="1276482at2759"/>
<evidence type="ECO:0000256" key="4">
    <source>
        <dbReference type="ARBA" id="ARBA00023125"/>
    </source>
</evidence>
<comment type="subcellular location">
    <subcellularLocation>
        <location evidence="1">Nucleus</location>
    </subcellularLocation>
</comment>
<accession>A0A565BI10</accession>
<keyword evidence="4" id="KW-0238">DNA-binding</keyword>
<name>A0A565BI10_9BRAS</name>
<gene>
    <name evidence="11" type="ORF">ANE_LOCUS11252</name>
</gene>
<feature type="region of interest" description="Disordered" evidence="9">
    <location>
        <begin position="224"/>
        <end position="270"/>
    </location>
</feature>
<evidence type="ECO:0000256" key="9">
    <source>
        <dbReference type="SAM" id="MobiDB-lite"/>
    </source>
</evidence>
<evidence type="ECO:0000256" key="6">
    <source>
        <dbReference type="ARBA" id="ARBA00023163"/>
    </source>
</evidence>
<dbReference type="InterPro" id="IPR001471">
    <property type="entry name" value="AP2/ERF_dom"/>
</dbReference>
<organism evidence="11 12">
    <name type="scientific">Arabis nemorensis</name>
    <dbReference type="NCBI Taxonomy" id="586526"/>
    <lineage>
        <taxon>Eukaryota</taxon>
        <taxon>Viridiplantae</taxon>
        <taxon>Streptophyta</taxon>
        <taxon>Embryophyta</taxon>
        <taxon>Tracheophyta</taxon>
        <taxon>Spermatophyta</taxon>
        <taxon>Magnoliopsida</taxon>
        <taxon>eudicotyledons</taxon>
        <taxon>Gunneridae</taxon>
        <taxon>Pentapetalae</taxon>
        <taxon>rosids</taxon>
        <taxon>malvids</taxon>
        <taxon>Brassicales</taxon>
        <taxon>Brassicaceae</taxon>
        <taxon>Arabideae</taxon>
        <taxon>Arabis</taxon>
    </lineage>
</organism>
<reference evidence="11" key="1">
    <citation type="submission" date="2019-07" db="EMBL/GenBank/DDBJ databases">
        <authorList>
            <person name="Dittberner H."/>
        </authorList>
    </citation>
    <scope>NUCLEOTIDE SEQUENCE [LARGE SCALE GENOMIC DNA]</scope>
</reference>
<evidence type="ECO:0000313" key="12">
    <source>
        <dbReference type="Proteomes" id="UP000489600"/>
    </source>
</evidence>
<dbReference type="GO" id="GO:0003677">
    <property type="term" value="F:DNA binding"/>
    <property type="evidence" value="ECO:0007669"/>
    <property type="project" value="UniProtKB-KW"/>
</dbReference>
<feature type="domain" description="AP2/ERF" evidence="10">
    <location>
        <begin position="86"/>
        <end position="143"/>
    </location>
</feature>
<keyword evidence="5" id="KW-0010">Activator</keyword>
<dbReference type="PANTHER" id="PTHR31194:SF187">
    <property type="entry name" value="ETHYLENE-RESPONSIVE TRANSCRIPTION FACTOR ERF118-LIKE"/>
    <property type="match status" value="1"/>
</dbReference>
<dbReference type="InterPro" id="IPR016177">
    <property type="entry name" value="DNA-bd_dom_sf"/>
</dbReference>
<feature type="compositionally biased region" description="Low complexity" evidence="9">
    <location>
        <begin position="242"/>
        <end position="256"/>
    </location>
</feature>
<dbReference type="GO" id="GO:0005634">
    <property type="term" value="C:nucleus"/>
    <property type="evidence" value="ECO:0007669"/>
    <property type="project" value="UniProtKB-SubCell"/>
</dbReference>
<comment type="caution">
    <text evidence="11">The sequence shown here is derived from an EMBL/GenBank/DDBJ whole genome shotgun (WGS) entry which is preliminary data.</text>
</comment>
<protein>
    <recommendedName>
        <fullName evidence="10">AP2/ERF domain-containing protein</fullName>
    </recommendedName>
</protein>
<dbReference type="Gene3D" id="3.30.730.10">
    <property type="entry name" value="AP2/ERF domain"/>
    <property type="match status" value="1"/>
</dbReference>
<sequence>MIITTEDRIDLTLIKTVRVICNDPYATESSSEDEGIISGNKPRRPIKPKPPLKRYVSEICVPTLIQRYDNKPNSISVTGNRKSSSGYKGVRRRTWGRFAAEIRDPFMKKREWLGTFQTAEEAAEAYRKRKCEFDEQLGLVNQPGLVKPGKIDVDLTKSCGLSKPEEIGVDLTKSCGLSKPEEIGVDLTKPCGLSKPGEMRVDLTKPCGLSKPAEKIIDLTKPCGSSKVGEKEVELTKPPYDLLSSPSSVLIPSTASPDDDDSEDNGEAKKEQLIECWKIR</sequence>
<dbReference type="Pfam" id="PF00847">
    <property type="entry name" value="AP2"/>
    <property type="match status" value="1"/>
</dbReference>
<dbReference type="EMBL" id="CABITT030000004">
    <property type="protein sequence ID" value="VVB00808.1"/>
    <property type="molecule type" value="Genomic_DNA"/>
</dbReference>
<evidence type="ECO:0000256" key="3">
    <source>
        <dbReference type="ARBA" id="ARBA00023015"/>
    </source>
</evidence>
<dbReference type="Proteomes" id="UP000489600">
    <property type="component" value="Unassembled WGS sequence"/>
</dbReference>
<dbReference type="InterPro" id="IPR036955">
    <property type="entry name" value="AP2/ERF_dom_sf"/>
</dbReference>
<evidence type="ECO:0000256" key="2">
    <source>
        <dbReference type="ARBA" id="ARBA00022745"/>
    </source>
</evidence>
<dbReference type="SUPFAM" id="SSF54171">
    <property type="entry name" value="DNA-binding domain"/>
    <property type="match status" value="1"/>
</dbReference>
<evidence type="ECO:0000313" key="11">
    <source>
        <dbReference type="EMBL" id="VVB00808.1"/>
    </source>
</evidence>
<keyword evidence="7" id="KW-0539">Nucleus</keyword>
<dbReference type="InterPro" id="IPR050913">
    <property type="entry name" value="AP2/ERF_ERF"/>
</dbReference>
<keyword evidence="6" id="KW-0804">Transcription</keyword>
<keyword evidence="3" id="KW-0805">Transcription regulation</keyword>
<keyword evidence="12" id="KW-1185">Reference proteome</keyword>
<dbReference type="GO" id="GO:0009873">
    <property type="term" value="P:ethylene-activated signaling pathway"/>
    <property type="evidence" value="ECO:0007669"/>
    <property type="project" value="UniProtKB-KW"/>
</dbReference>
<evidence type="ECO:0000256" key="7">
    <source>
        <dbReference type="ARBA" id="ARBA00023242"/>
    </source>
</evidence>
<dbReference type="PANTHER" id="PTHR31194">
    <property type="entry name" value="SHN SHINE , DNA BINDING / TRANSCRIPTION FACTOR"/>
    <property type="match status" value="1"/>
</dbReference>
<comment type="similarity">
    <text evidence="8">Belongs to the AP2/ERF transcription factor family. ERF subfamily.</text>
</comment>
<evidence type="ECO:0000256" key="8">
    <source>
        <dbReference type="ARBA" id="ARBA00024343"/>
    </source>
</evidence>
<evidence type="ECO:0000256" key="5">
    <source>
        <dbReference type="ARBA" id="ARBA00023159"/>
    </source>
</evidence>
<proteinExistence type="inferred from homology"/>
<dbReference type="CDD" id="cd00018">
    <property type="entry name" value="AP2"/>
    <property type="match status" value="1"/>
</dbReference>
<dbReference type="PROSITE" id="PS51032">
    <property type="entry name" value="AP2_ERF"/>
    <property type="match status" value="1"/>
</dbReference>
<dbReference type="GO" id="GO:0003700">
    <property type="term" value="F:DNA-binding transcription factor activity"/>
    <property type="evidence" value="ECO:0007669"/>
    <property type="project" value="InterPro"/>
</dbReference>